<gene>
    <name evidence="1" type="ORF">ERS008207_01032</name>
</gene>
<protein>
    <submittedName>
        <fullName evidence="1">Uncharacterized protein</fullName>
    </submittedName>
</protein>
<name>A0A655BVH4_SALET</name>
<dbReference type="EMBL" id="CQPD01000008">
    <property type="protein sequence ID" value="CNT81434.1"/>
    <property type="molecule type" value="Genomic_DNA"/>
</dbReference>
<evidence type="ECO:0000313" key="2">
    <source>
        <dbReference type="Proteomes" id="UP000042394"/>
    </source>
</evidence>
<reference evidence="1 2" key="1">
    <citation type="submission" date="2015-03" db="EMBL/GenBank/DDBJ databases">
        <authorList>
            <consortium name="Pathogen Informatics"/>
        </authorList>
    </citation>
    <scope>NUCLEOTIDE SEQUENCE [LARGE SCALE GENOMIC DNA]</scope>
    <source>
        <strain evidence="1 2">D4891</strain>
    </source>
</reference>
<evidence type="ECO:0000313" key="1">
    <source>
        <dbReference type="EMBL" id="CNT81434.1"/>
    </source>
</evidence>
<organism evidence="1 2">
    <name type="scientific">Salmonella enterica subsp. enterica serovar Bovismorbificans</name>
    <dbReference type="NCBI Taxonomy" id="58097"/>
    <lineage>
        <taxon>Bacteria</taxon>
        <taxon>Pseudomonadati</taxon>
        <taxon>Pseudomonadota</taxon>
        <taxon>Gammaproteobacteria</taxon>
        <taxon>Enterobacterales</taxon>
        <taxon>Enterobacteriaceae</taxon>
        <taxon>Salmonella</taxon>
    </lineage>
</organism>
<dbReference type="AlphaFoldDB" id="A0A655BVH4"/>
<proteinExistence type="predicted"/>
<accession>A0A655BVH4</accession>
<dbReference type="Proteomes" id="UP000042394">
    <property type="component" value="Unassembled WGS sequence"/>
</dbReference>
<sequence length="122" mass="13897">MQFCGLRPFALAFQRFRLLRQTVIFQTAFDIVDTAPLAGGKRSDKRGGFLRRLLAIKIRQPAYSIGITAIHTQRLLIITFGGGIIFARHRHIPQPQYRVAVGVIHCSRLLIETLRLGQIIRF</sequence>